<feature type="transmembrane region" description="Helical" evidence="1">
    <location>
        <begin position="386"/>
        <end position="409"/>
    </location>
</feature>
<dbReference type="PANTHER" id="PTHR10424:SF80">
    <property type="entry name" value="ENVELOPE GLYCOPROTEIN"/>
    <property type="match status" value="1"/>
</dbReference>
<keyword evidence="2" id="KW-0946">Virion</keyword>
<evidence type="ECO:0000313" key="3">
    <source>
        <dbReference type="Proteomes" id="UP001174136"/>
    </source>
</evidence>
<evidence type="ECO:0000256" key="1">
    <source>
        <dbReference type="SAM" id="Phobius"/>
    </source>
</evidence>
<reference evidence="2" key="1">
    <citation type="journal article" date="2023" name="Front. Mar. Sci.">
        <title>A new Merluccius polli reference genome to investigate the effects of global change in West African waters.</title>
        <authorList>
            <person name="Mateo J.L."/>
            <person name="Blanco-Fernandez C."/>
            <person name="Garcia-Vazquez E."/>
            <person name="Machado-Schiaffino G."/>
        </authorList>
    </citation>
    <scope>NUCLEOTIDE SEQUENCE</scope>
    <source>
        <strain evidence="2">C29</strain>
        <tissue evidence="2">Fin</tissue>
    </source>
</reference>
<evidence type="ECO:0000313" key="2">
    <source>
        <dbReference type="EMBL" id="KAK0141799.1"/>
    </source>
</evidence>
<dbReference type="Gene3D" id="1.10.287.210">
    <property type="match status" value="1"/>
</dbReference>
<comment type="caution">
    <text evidence="2">The sequence shown here is derived from an EMBL/GenBank/DDBJ whole genome shotgun (WGS) entry which is preliminary data.</text>
</comment>
<keyword evidence="1" id="KW-1133">Transmembrane helix</keyword>
<name>A0AA47MKJ1_MERPO</name>
<keyword evidence="3" id="KW-1185">Reference proteome</keyword>
<proteinExistence type="predicted"/>
<dbReference type="EMBL" id="JAOPHQ010003736">
    <property type="protein sequence ID" value="KAK0141799.1"/>
    <property type="molecule type" value="Genomic_DNA"/>
</dbReference>
<accession>A0AA47MKJ1</accession>
<dbReference type="PANTHER" id="PTHR10424">
    <property type="entry name" value="VIRAL ENVELOPE PROTEIN"/>
    <property type="match status" value="1"/>
</dbReference>
<gene>
    <name evidence="2" type="primary">env_6</name>
    <name evidence="2" type="ORF">N1851_020526</name>
</gene>
<keyword evidence="1" id="KW-0472">Membrane</keyword>
<keyword evidence="1" id="KW-0812">Transmembrane</keyword>
<keyword evidence="2" id="KW-0261">Viral envelope protein</keyword>
<dbReference type="AlphaFoldDB" id="A0AA47MKJ1"/>
<protein>
    <submittedName>
        <fullName evidence="2">Envelope glycoprotein</fullName>
    </submittedName>
</protein>
<organism evidence="2 3">
    <name type="scientific">Merluccius polli</name>
    <name type="common">Benguela hake</name>
    <name type="synonym">Merluccius cadenati</name>
    <dbReference type="NCBI Taxonomy" id="89951"/>
    <lineage>
        <taxon>Eukaryota</taxon>
        <taxon>Metazoa</taxon>
        <taxon>Chordata</taxon>
        <taxon>Craniata</taxon>
        <taxon>Vertebrata</taxon>
        <taxon>Euteleostomi</taxon>
        <taxon>Actinopterygii</taxon>
        <taxon>Neopterygii</taxon>
        <taxon>Teleostei</taxon>
        <taxon>Neoteleostei</taxon>
        <taxon>Acanthomorphata</taxon>
        <taxon>Zeiogadaria</taxon>
        <taxon>Gadariae</taxon>
        <taxon>Gadiformes</taxon>
        <taxon>Gadoidei</taxon>
        <taxon>Merlucciidae</taxon>
        <taxon>Merluccius</taxon>
    </lineage>
</organism>
<sequence>MSPSPATTTKDTVESETVPQNEVTAYNLDTVTTAQFIVLSTGIGENNFWLNTLIAAAREAKIENCVACAATRPLLVSQPLELDPGLVWPGFHCILGMFMSLKPDNCSPLNDLFPPGINDTVTPAFVAGKGNHTCFYRNNVGRTFVGTLPSAWCARTLDVSSWVNAMRLRVGRMDLFWLCGKQTLLTRLPKGWSGTCSIVRLIMPITLVGPRAPGKNHSRSVRARREGTSNWDLTTGGSGVPNEFKLADQIASGFASGILPLISALFPVTPIKNVERLNYVHCNVQKLSNLTRDAVGGLANQLRATSLMAFQNRQALDMLLAEKGGVCSMFGDQCCTFIPNNTAPDGSVTKALAGLRTLSNQMATDSGIENPLEAWFTGVFGKWKGIIMSIMISIACFAGFLVCCGSCCIPCARTLLNRLITTALTPEDRAVQAPLLLYEDSESDEPPEKEDDDMC</sequence>
<dbReference type="Pfam" id="PF00429">
    <property type="entry name" value="TLV_coat"/>
    <property type="match status" value="1"/>
</dbReference>
<dbReference type="InterPro" id="IPR018154">
    <property type="entry name" value="TLV/ENV_coat_polyprotein"/>
</dbReference>
<dbReference type="SUPFAM" id="SSF58069">
    <property type="entry name" value="Virus ectodomain"/>
    <property type="match status" value="1"/>
</dbReference>
<dbReference type="CDD" id="cd09951">
    <property type="entry name" value="HERV-Rb-like_HR1-HR2"/>
    <property type="match status" value="1"/>
</dbReference>
<dbReference type="Proteomes" id="UP001174136">
    <property type="component" value="Unassembled WGS sequence"/>
</dbReference>